<protein>
    <submittedName>
        <fullName evidence="2">Uncharacterized protein</fullName>
    </submittedName>
</protein>
<accession>A0A8H5NI97</accession>
<dbReference type="AlphaFoldDB" id="A0A8H5NI97"/>
<organism evidence="2 3">
    <name type="scientific">Fusarium phyllophilum</name>
    <dbReference type="NCBI Taxonomy" id="47803"/>
    <lineage>
        <taxon>Eukaryota</taxon>
        <taxon>Fungi</taxon>
        <taxon>Dikarya</taxon>
        <taxon>Ascomycota</taxon>
        <taxon>Pezizomycotina</taxon>
        <taxon>Sordariomycetes</taxon>
        <taxon>Hypocreomycetidae</taxon>
        <taxon>Hypocreales</taxon>
        <taxon>Nectriaceae</taxon>
        <taxon>Fusarium</taxon>
        <taxon>Fusarium fujikuroi species complex</taxon>
    </lineage>
</organism>
<comment type="caution">
    <text evidence="2">The sequence shown here is derived from an EMBL/GenBank/DDBJ whole genome shotgun (WGS) entry which is preliminary data.</text>
</comment>
<sequence length="616" mass="67530">MFVYHGVVDQVTSSSVEFVVAILPSRVEVGSPCIVLCLPGVHGPQGDTENRDAQAPSSVHSFEAVIETMNIATGGKMATFTSGHHNVSMQLPRDMAMMHLSFLDDRDGSAISSSMGLIIQQPLFAAKAKDYLQTIFLGPVHLENQFQGYLVAVVLSENDAELANPANACIAWNAKTASTTRVVPRTVIEELEVEEQSEDVGSGQPHFAVNSQSHEFQGKIGPRESGNQALELSLRPHHDHGLPSSKDWSVVTIPQLDKHQETLLKMVSDFGIWHTIVINNDSNDVVTCTIEPTNAEWFGLGISSAGVVLAALGLPTVAPPLVGVWVAWSGLLLAVGSLADTLSTGDGSRSMVLYPNDKMEMATAGWFTYYGIIMVQNSVQSNGYKLVGTSYQVPSATLTSYQVRNIPLTPGVQKRTLFGIDLGKRSELSHRRLLGIRGVKPDTSLDLYGNPGTPNEGDILSYDSNGIIVGSWTDYFDNAGDYFFRAKWANWDTQIAIVQDSRDVFGRSKNVSICHLLQDPYSPVLCIQDAEIQSENYSPFNRIPIGTARTTDDVLKLIQQNMQSGYNWAYCHERSSSPFTVYAWRWTSSNAVKRNGGRNTYFVVGAESWTHMTMLK</sequence>
<gene>
    <name evidence="2" type="ORF">FPHYL_3784</name>
</gene>
<evidence type="ECO:0000313" key="2">
    <source>
        <dbReference type="EMBL" id="KAF5566439.1"/>
    </source>
</evidence>
<dbReference type="OrthoDB" id="5076671at2759"/>
<evidence type="ECO:0000256" key="1">
    <source>
        <dbReference type="SAM" id="MobiDB-lite"/>
    </source>
</evidence>
<name>A0A8H5NI97_9HYPO</name>
<dbReference type="EMBL" id="JAAOAQ010000112">
    <property type="protein sequence ID" value="KAF5566439.1"/>
    <property type="molecule type" value="Genomic_DNA"/>
</dbReference>
<dbReference type="Proteomes" id="UP000582016">
    <property type="component" value="Unassembled WGS sequence"/>
</dbReference>
<reference evidence="2 3" key="1">
    <citation type="submission" date="2020-05" db="EMBL/GenBank/DDBJ databases">
        <title>Identification and distribution of gene clusters putatively required for synthesis of sphingolipid metabolism inhibitors in phylogenetically diverse species of the filamentous fungus Fusarium.</title>
        <authorList>
            <person name="Kim H.-S."/>
            <person name="Busman M."/>
            <person name="Brown D.W."/>
            <person name="Divon H."/>
            <person name="Uhlig S."/>
            <person name="Proctor R.H."/>
        </authorList>
    </citation>
    <scope>NUCLEOTIDE SEQUENCE [LARGE SCALE GENOMIC DNA]</scope>
    <source>
        <strain evidence="2 3">NRRL 13617</strain>
    </source>
</reference>
<evidence type="ECO:0000313" key="3">
    <source>
        <dbReference type="Proteomes" id="UP000582016"/>
    </source>
</evidence>
<feature type="region of interest" description="Disordered" evidence="1">
    <location>
        <begin position="194"/>
        <end position="222"/>
    </location>
</feature>
<proteinExistence type="predicted"/>
<keyword evidence="3" id="KW-1185">Reference proteome</keyword>